<dbReference type="EMBL" id="VAUO01000021">
    <property type="protein sequence ID" value="TLP53486.1"/>
    <property type="molecule type" value="Genomic_DNA"/>
</dbReference>
<protein>
    <submittedName>
        <fullName evidence="2">Uncharacterized protein</fullName>
    </submittedName>
</protein>
<keyword evidence="1" id="KW-0472">Membrane</keyword>
<dbReference type="OrthoDB" id="6902572at2"/>
<proteinExistence type="predicted"/>
<evidence type="ECO:0000313" key="2">
    <source>
        <dbReference type="EMBL" id="TLP53486.1"/>
    </source>
</evidence>
<reference evidence="2 3" key="1">
    <citation type="submission" date="2019-05" db="EMBL/GenBank/DDBJ databases">
        <title>Pseudomonas sp. SC006 isolated from lettuce that can produce HBGAs.</title>
        <authorList>
            <person name="Wang D."/>
            <person name="Liao N."/>
            <person name="Liu D."/>
            <person name="Zhang Z."/>
            <person name="Zou S."/>
        </authorList>
    </citation>
    <scope>NUCLEOTIDE SEQUENCE [LARGE SCALE GENOMIC DNA]</scope>
    <source>
        <strain evidence="2 3">SC006</strain>
    </source>
</reference>
<organism evidence="2 3">
    <name type="scientific">Pseudomonas mosselii</name>
    <dbReference type="NCBI Taxonomy" id="78327"/>
    <lineage>
        <taxon>Bacteria</taxon>
        <taxon>Pseudomonadati</taxon>
        <taxon>Pseudomonadota</taxon>
        <taxon>Gammaproteobacteria</taxon>
        <taxon>Pseudomonadales</taxon>
        <taxon>Pseudomonadaceae</taxon>
        <taxon>Pseudomonas</taxon>
    </lineage>
</organism>
<accession>A0A5R8YKE3</accession>
<feature type="transmembrane region" description="Helical" evidence="1">
    <location>
        <begin position="100"/>
        <end position="121"/>
    </location>
</feature>
<feature type="transmembrane region" description="Helical" evidence="1">
    <location>
        <begin position="31"/>
        <end position="50"/>
    </location>
</feature>
<evidence type="ECO:0000313" key="3">
    <source>
        <dbReference type="Proteomes" id="UP000309819"/>
    </source>
</evidence>
<keyword evidence="3" id="KW-1185">Reference proteome</keyword>
<dbReference type="RefSeq" id="WP_138221753.1">
    <property type="nucleotide sequence ID" value="NZ_VAUO01000021.1"/>
</dbReference>
<keyword evidence="1" id="KW-0812">Transmembrane</keyword>
<evidence type="ECO:0000256" key="1">
    <source>
        <dbReference type="SAM" id="Phobius"/>
    </source>
</evidence>
<dbReference type="AlphaFoldDB" id="A0A5R8YKE3"/>
<name>A0A5R8YKE3_9PSED</name>
<feature type="transmembrane region" description="Helical" evidence="1">
    <location>
        <begin position="62"/>
        <end position="80"/>
    </location>
</feature>
<sequence>MSERKKALLKYLGLLACLWLAARLSPEHFTVLMYAVVTLTCFAGIVYGVANRKRILTFINHWPTSFFCSVVIFFICKLSAEKQINAQLGIEAEYIRQSASVGGVLLAIPLSLMLIGLYLLITSAYRKVVQPVSRAKPAPTEQGQTPPESLAQLRPFFAIAVLTSSLFLLTQSDNSVRYWVLVDAMLYSDCGPPEKPWGYVRKNLDSCYRVDTRLFHGAELIAFASRKPG</sequence>
<gene>
    <name evidence="2" type="ORF">FEM01_23030</name>
</gene>
<feature type="transmembrane region" description="Helical" evidence="1">
    <location>
        <begin position="7"/>
        <end position="25"/>
    </location>
</feature>
<comment type="caution">
    <text evidence="2">The sequence shown here is derived from an EMBL/GenBank/DDBJ whole genome shotgun (WGS) entry which is preliminary data.</text>
</comment>
<dbReference type="Proteomes" id="UP000309819">
    <property type="component" value="Unassembled WGS sequence"/>
</dbReference>
<keyword evidence="1" id="KW-1133">Transmembrane helix</keyword>